<dbReference type="InterPro" id="IPR001633">
    <property type="entry name" value="EAL_dom"/>
</dbReference>
<evidence type="ECO:0000313" key="4">
    <source>
        <dbReference type="Proteomes" id="UP000605848"/>
    </source>
</evidence>
<dbReference type="CDD" id="cd01948">
    <property type="entry name" value="EAL"/>
    <property type="match status" value="1"/>
</dbReference>
<sequence>MATKRHGRMGLFKGASQSSHKRQARNTSGSPPTALAGVTYAWDMISDLLAWGPNASDVLGLPPKDLPKTGQAFAQLVEAGCGLSRQDAIGSPEGSSEGSPGAYDTRYALRFEPDRVVMVQDAGRWQPDAHGRPAFARGQLRVDLASSSRDLLPVRLKARSELLCRIQDSINEALRVSQTCTLIVGALEDEADAMGEILRKLRPMMRRPDHFAVLEPNRFALTLTCCPAADAPSAMRRIMGLVKDHPAAPSLRLGAACSPDHTFKATKLLRFAEQALETGGTRHEAAALYDGRPAAAPRAAEQAPFDIVAALNDRSLTLACQPMVEAQTRAPALTQACASRPGAQGGLVPLGPVPGLAEANLALLVDGRMLELAADYLVRHPGERLALPVSSRTLQDAEWLPMLAAHLGARPGIESRLVVEIPEAALAACRKTLGRLHAMKALGVALALTGFGTGHVPSAQLRTLPVDLLKIDGVFIQPLKRSTDDRLYVRTLIDTAQHLGIATAAEWVDDEATARLLTAWGVDYLQGGLFGEPAAVPQPAGLQQLLKLARA</sequence>
<dbReference type="RefSeq" id="WP_202065584.1">
    <property type="nucleotide sequence ID" value="NZ_JBHSMN010000184.1"/>
</dbReference>
<dbReference type="PROSITE" id="PS50883">
    <property type="entry name" value="EAL"/>
    <property type="match status" value="1"/>
</dbReference>
<feature type="domain" description="EAL" evidence="2">
    <location>
        <begin position="300"/>
        <end position="547"/>
    </location>
</feature>
<evidence type="ECO:0000259" key="2">
    <source>
        <dbReference type="PROSITE" id="PS50883"/>
    </source>
</evidence>
<dbReference type="SMART" id="SM00052">
    <property type="entry name" value="EAL"/>
    <property type="match status" value="1"/>
</dbReference>
<feature type="region of interest" description="Disordered" evidence="1">
    <location>
        <begin position="1"/>
        <end position="33"/>
    </location>
</feature>
<protein>
    <submittedName>
        <fullName evidence="3">EAL domain-containing protein</fullName>
    </submittedName>
</protein>
<dbReference type="Gene3D" id="3.20.20.450">
    <property type="entry name" value="EAL domain"/>
    <property type="match status" value="1"/>
</dbReference>
<accession>A0A936ZD23</accession>
<name>A0A936ZD23_9HYPH</name>
<evidence type="ECO:0000256" key="1">
    <source>
        <dbReference type="SAM" id="MobiDB-lite"/>
    </source>
</evidence>
<proteinExistence type="predicted"/>
<dbReference type="Proteomes" id="UP000605848">
    <property type="component" value="Unassembled WGS sequence"/>
</dbReference>
<dbReference type="PANTHER" id="PTHR33121:SF79">
    <property type="entry name" value="CYCLIC DI-GMP PHOSPHODIESTERASE PDED-RELATED"/>
    <property type="match status" value="1"/>
</dbReference>
<dbReference type="SUPFAM" id="SSF141868">
    <property type="entry name" value="EAL domain-like"/>
    <property type="match status" value="1"/>
</dbReference>
<evidence type="ECO:0000313" key="3">
    <source>
        <dbReference type="EMBL" id="MBL0407977.1"/>
    </source>
</evidence>
<reference evidence="3" key="1">
    <citation type="submission" date="2021-01" db="EMBL/GenBank/DDBJ databases">
        <title>Microvirga sp.</title>
        <authorList>
            <person name="Kim M.K."/>
        </authorList>
    </citation>
    <scope>NUCLEOTIDE SEQUENCE</scope>
    <source>
        <strain evidence="3">5420S-16</strain>
    </source>
</reference>
<dbReference type="PANTHER" id="PTHR33121">
    <property type="entry name" value="CYCLIC DI-GMP PHOSPHODIESTERASE PDEF"/>
    <property type="match status" value="1"/>
</dbReference>
<dbReference type="EMBL" id="JAEQMY010000131">
    <property type="protein sequence ID" value="MBL0407977.1"/>
    <property type="molecule type" value="Genomic_DNA"/>
</dbReference>
<dbReference type="InterPro" id="IPR050706">
    <property type="entry name" value="Cyclic-di-GMP_PDE-like"/>
</dbReference>
<dbReference type="GO" id="GO:0071111">
    <property type="term" value="F:cyclic-guanylate-specific phosphodiesterase activity"/>
    <property type="evidence" value="ECO:0007669"/>
    <property type="project" value="InterPro"/>
</dbReference>
<dbReference type="AlphaFoldDB" id="A0A936ZD23"/>
<gene>
    <name evidence="3" type="ORF">JKG68_29190</name>
</gene>
<organism evidence="3 4">
    <name type="scientific">Microvirga aerilata</name>
    <dbReference type="NCBI Taxonomy" id="670292"/>
    <lineage>
        <taxon>Bacteria</taxon>
        <taxon>Pseudomonadati</taxon>
        <taxon>Pseudomonadota</taxon>
        <taxon>Alphaproteobacteria</taxon>
        <taxon>Hyphomicrobiales</taxon>
        <taxon>Methylobacteriaceae</taxon>
        <taxon>Microvirga</taxon>
    </lineage>
</organism>
<comment type="caution">
    <text evidence="3">The sequence shown here is derived from an EMBL/GenBank/DDBJ whole genome shotgun (WGS) entry which is preliminary data.</text>
</comment>
<dbReference type="Pfam" id="PF00563">
    <property type="entry name" value="EAL"/>
    <property type="match status" value="1"/>
</dbReference>
<keyword evidence="4" id="KW-1185">Reference proteome</keyword>
<dbReference type="InterPro" id="IPR035919">
    <property type="entry name" value="EAL_sf"/>
</dbReference>